<gene>
    <name evidence="8" type="ORF">K493DRAFT_312820</name>
</gene>
<dbReference type="STRING" id="1314790.A0A1Y1YRC1"/>
<dbReference type="SUPFAM" id="SSF47240">
    <property type="entry name" value="Ferritin-like"/>
    <property type="match status" value="1"/>
</dbReference>
<comment type="function">
    <text evidence="6">Stores iron in a soluble, non-toxic, readily available form. Important for iron homeostasis. Iron is taken up in the ferrous form and deposited as ferric hydroxides after oxidation.</text>
</comment>
<dbReference type="GO" id="GO:0005737">
    <property type="term" value="C:cytoplasm"/>
    <property type="evidence" value="ECO:0007669"/>
    <property type="project" value="TreeGrafter"/>
</dbReference>
<keyword evidence="2 6" id="KW-0409">Iron storage</keyword>
<feature type="binding site" evidence="5">
    <location>
        <position position="136"/>
    </location>
    <ligand>
        <name>Fe cation</name>
        <dbReference type="ChEBI" id="CHEBI:24875"/>
        <label>1</label>
    </ligand>
</feature>
<keyword evidence="6" id="KW-0560">Oxidoreductase</keyword>
<evidence type="ECO:0000256" key="6">
    <source>
        <dbReference type="RuleBase" id="RU361145"/>
    </source>
</evidence>
<evidence type="ECO:0000259" key="7">
    <source>
        <dbReference type="PROSITE" id="PS50905"/>
    </source>
</evidence>
<dbReference type="PROSITE" id="PS00204">
    <property type="entry name" value="FERRITIN_2"/>
    <property type="match status" value="1"/>
</dbReference>
<feature type="binding site" evidence="5">
    <location>
        <position position="61"/>
    </location>
    <ligand>
        <name>Fe cation</name>
        <dbReference type="ChEBI" id="CHEBI:24875"/>
        <label>1</label>
    </ligand>
</feature>
<evidence type="ECO:0000256" key="3">
    <source>
        <dbReference type="ARBA" id="ARBA00022723"/>
    </source>
</evidence>
<dbReference type="InterPro" id="IPR009078">
    <property type="entry name" value="Ferritin-like_SF"/>
</dbReference>
<feature type="binding site" evidence="5">
    <location>
        <position position="23"/>
    </location>
    <ligand>
        <name>Fe cation</name>
        <dbReference type="ChEBI" id="CHEBI:24875"/>
        <label>1</label>
    </ligand>
</feature>
<dbReference type="GO" id="GO:0008198">
    <property type="term" value="F:ferrous iron binding"/>
    <property type="evidence" value="ECO:0007669"/>
    <property type="project" value="TreeGrafter"/>
</dbReference>
<dbReference type="Gene3D" id="1.20.1260.10">
    <property type="match status" value="1"/>
</dbReference>
<keyword evidence="3 5" id="KW-0479">Metal-binding</keyword>
<proteinExistence type="inferred from homology"/>
<dbReference type="GO" id="GO:0004322">
    <property type="term" value="F:ferroxidase activity"/>
    <property type="evidence" value="ECO:0007669"/>
    <property type="project" value="UniProtKB-EC"/>
</dbReference>
<evidence type="ECO:0000313" key="8">
    <source>
        <dbReference type="EMBL" id="ORY00516.1"/>
    </source>
</evidence>
<dbReference type="CDD" id="cd01056">
    <property type="entry name" value="Euk_Ferritin"/>
    <property type="match status" value="1"/>
</dbReference>
<evidence type="ECO:0000256" key="1">
    <source>
        <dbReference type="ARBA" id="ARBA00007513"/>
    </source>
</evidence>
<dbReference type="FunFam" id="1.20.1260.10:FF:000002">
    <property type="entry name" value="Ferritin, mitochondrial"/>
    <property type="match status" value="1"/>
</dbReference>
<accession>A0A1Y1YRC1</accession>
<feature type="binding site" evidence="5">
    <location>
        <position position="58"/>
    </location>
    <ligand>
        <name>Fe cation</name>
        <dbReference type="ChEBI" id="CHEBI:24875"/>
        <label>1</label>
    </ligand>
</feature>
<evidence type="ECO:0000256" key="2">
    <source>
        <dbReference type="ARBA" id="ARBA00022434"/>
    </source>
</evidence>
<dbReference type="Proteomes" id="UP000193498">
    <property type="component" value="Unassembled WGS sequence"/>
</dbReference>
<dbReference type="PANTHER" id="PTHR11431:SF75">
    <property type="entry name" value="FERRITIN"/>
    <property type="match status" value="1"/>
</dbReference>
<name>A0A1Y1YRC1_9FUNG</name>
<protein>
    <recommendedName>
        <fullName evidence="6">Ferritin</fullName>
        <ecNumber evidence="6">1.16.3.1</ecNumber>
    </recommendedName>
</protein>
<evidence type="ECO:0000313" key="9">
    <source>
        <dbReference type="Proteomes" id="UP000193498"/>
    </source>
</evidence>
<dbReference type="InterPro" id="IPR001519">
    <property type="entry name" value="Ferritin"/>
</dbReference>
<dbReference type="InterPro" id="IPR012347">
    <property type="entry name" value="Ferritin-like"/>
</dbReference>
<dbReference type="Pfam" id="PF00210">
    <property type="entry name" value="Ferritin"/>
    <property type="match status" value="1"/>
</dbReference>
<organism evidence="8 9">
    <name type="scientific">Basidiobolus meristosporus CBS 931.73</name>
    <dbReference type="NCBI Taxonomy" id="1314790"/>
    <lineage>
        <taxon>Eukaryota</taxon>
        <taxon>Fungi</taxon>
        <taxon>Fungi incertae sedis</taxon>
        <taxon>Zoopagomycota</taxon>
        <taxon>Entomophthoromycotina</taxon>
        <taxon>Basidiobolomycetes</taxon>
        <taxon>Basidiobolales</taxon>
        <taxon>Basidiobolaceae</taxon>
        <taxon>Basidiobolus</taxon>
    </lineage>
</organism>
<dbReference type="GO" id="GO:0006879">
    <property type="term" value="P:intracellular iron ion homeostasis"/>
    <property type="evidence" value="ECO:0007669"/>
    <property type="project" value="UniProtKB-KW"/>
</dbReference>
<dbReference type="AlphaFoldDB" id="A0A1Y1YRC1"/>
<keyword evidence="4 5" id="KW-0408">Iron</keyword>
<evidence type="ECO:0000256" key="4">
    <source>
        <dbReference type="ARBA" id="ARBA00023004"/>
    </source>
</evidence>
<dbReference type="GO" id="GO:0008199">
    <property type="term" value="F:ferric iron binding"/>
    <property type="evidence" value="ECO:0007669"/>
    <property type="project" value="InterPro"/>
</dbReference>
<dbReference type="InterPro" id="IPR009040">
    <property type="entry name" value="Ferritin-like_diiron"/>
</dbReference>
<dbReference type="PANTHER" id="PTHR11431">
    <property type="entry name" value="FERRITIN"/>
    <property type="match status" value="1"/>
</dbReference>
<comment type="similarity">
    <text evidence="1 6">Belongs to the ferritin family.</text>
</comment>
<dbReference type="InParanoid" id="A0A1Y1YRC1"/>
<evidence type="ECO:0000256" key="5">
    <source>
        <dbReference type="PIRSR" id="PIRSR601519-1"/>
    </source>
</evidence>
<reference evidence="8 9" key="1">
    <citation type="submission" date="2016-07" db="EMBL/GenBank/DDBJ databases">
        <title>Pervasive Adenine N6-methylation of Active Genes in Fungi.</title>
        <authorList>
            <consortium name="DOE Joint Genome Institute"/>
            <person name="Mondo S.J."/>
            <person name="Dannebaum R.O."/>
            <person name="Kuo R.C."/>
            <person name="Labutti K."/>
            <person name="Haridas S."/>
            <person name="Kuo A."/>
            <person name="Salamov A."/>
            <person name="Ahrendt S.R."/>
            <person name="Lipzen A."/>
            <person name="Sullivan W."/>
            <person name="Andreopoulos W.B."/>
            <person name="Clum A."/>
            <person name="Lindquist E."/>
            <person name="Daum C."/>
            <person name="Ramamoorthy G.K."/>
            <person name="Gryganskyi A."/>
            <person name="Culley D."/>
            <person name="Magnuson J.K."/>
            <person name="James T.Y."/>
            <person name="O'Malley M.A."/>
            <person name="Stajich J.E."/>
            <person name="Spatafora J.W."/>
            <person name="Visel A."/>
            <person name="Grigoriev I.V."/>
        </authorList>
    </citation>
    <scope>NUCLEOTIDE SEQUENCE [LARGE SCALE GENOMIC DNA]</scope>
    <source>
        <strain evidence="8 9">CBS 931.73</strain>
    </source>
</reference>
<feature type="binding site" evidence="5">
    <location>
        <position position="102"/>
    </location>
    <ligand>
        <name>Fe cation</name>
        <dbReference type="ChEBI" id="CHEBI:24875"/>
        <label>1</label>
    </ligand>
</feature>
<dbReference type="InterPro" id="IPR008331">
    <property type="entry name" value="Ferritin_DPS_dom"/>
</dbReference>
<keyword evidence="9" id="KW-1185">Reference proteome</keyword>
<dbReference type="EC" id="1.16.3.1" evidence="6"/>
<dbReference type="GO" id="GO:0006826">
    <property type="term" value="P:iron ion transport"/>
    <property type="evidence" value="ECO:0007669"/>
    <property type="project" value="InterPro"/>
</dbReference>
<sequence length="172" mass="19282">MSLAKQNFAIASEEGINNQINMELTASYTYTSLAAYFGRDNIALPGLAKFFRASAQEEYEHAQKLIEYVNQRGGRVSFQPIPAPSVEWESAKNAIEATLQLEKDVNKSLLNLHNISAEQGDPQLCDFLEGHYLTEQVEAIKKISDMLTQLNRVGGEGLGLYLWDQNLLKEQN</sequence>
<dbReference type="InterPro" id="IPR014034">
    <property type="entry name" value="Ferritin_CS"/>
</dbReference>
<dbReference type="EMBL" id="MCFE01000082">
    <property type="protein sequence ID" value="ORY00516.1"/>
    <property type="molecule type" value="Genomic_DNA"/>
</dbReference>
<dbReference type="OrthoDB" id="186462at2759"/>
<dbReference type="PROSITE" id="PS50905">
    <property type="entry name" value="FERRITIN_LIKE"/>
    <property type="match status" value="1"/>
</dbReference>
<comment type="caution">
    <text evidence="8">The sequence shown here is derived from an EMBL/GenBank/DDBJ whole genome shotgun (WGS) entry which is preliminary data.</text>
</comment>
<comment type="catalytic activity">
    <reaction evidence="6">
        <text>4 Fe(2+) + O2 + 4 H(+) = 4 Fe(3+) + 2 H2O</text>
        <dbReference type="Rhea" id="RHEA:11148"/>
        <dbReference type="ChEBI" id="CHEBI:15377"/>
        <dbReference type="ChEBI" id="CHEBI:15378"/>
        <dbReference type="ChEBI" id="CHEBI:15379"/>
        <dbReference type="ChEBI" id="CHEBI:29033"/>
        <dbReference type="ChEBI" id="CHEBI:29034"/>
        <dbReference type="EC" id="1.16.3.1"/>
    </reaction>
</comment>
<feature type="domain" description="Ferritin-like diiron" evidence="7">
    <location>
        <begin position="6"/>
        <end position="154"/>
    </location>
</feature>